<feature type="domain" description="Non-reducing end beta-L-arabinofuranosidase-like GH127 catalytic" evidence="1">
    <location>
        <begin position="9"/>
        <end position="395"/>
    </location>
</feature>
<sequence>MKELSSGRVRLAPGPLQARLELNKRYVMSLTNENLLRNFYLEAGLWSYSGNGGTTSATTTSTDGPEHWHWGWESPTCELRGHIMGHWLSAAATIYGQTQDGLVKAKADYIVAELARCQEANGGEWLAAFPESYMHRIARGKYVWAPHYTIHKLLMGLYDMYRLAGSAAALELMTNMAAWFYRWTDGFTREEMDDLLDLETGGMLETWADLYGVTGSGAHLELVRRYDRRRFFDALLEGRDVLTNKHANTQIPEILGAARAWEVTGEERYRRIVEAFWRCAVSERGYTATGAGDNGELWMPQGEMAARLGAGQEHCCNYNMMRLAQVLLRWTGDPAYADYWERRFVNGVLAHQHGETGMISYFIGLGAGSRKTWGTPTGHFWCCHGTLMQANASYEGQIFMEEEDGLAVCQWLPSKLEYEIGGTAIRLRIEQDGQHGLEPLSSWSVTGMTAITRADLPPIPVHRPDRFMYRLTFEAERAVTFKLRMRLPWWLSGEPVITVNGEAPLQGELKPSTFVELEREWKSGDTITVELPKGLKAEALPGEPGTVAFLDGPIVLAGLTAEERILTGNLEQPETLLAADRERNHGWWSPGYYRTVGIDRGFRFVPLYEIKDEIYSVYFPVRAHGAAGRENGEVSK</sequence>
<protein>
    <recommendedName>
        <fullName evidence="5">Glycoside hydrolase family 127 protein</fullName>
    </recommendedName>
</protein>
<reference evidence="4" key="1">
    <citation type="submission" date="2011-06" db="EMBL/GenBank/DDBJ databases">
        <title>Complete genome sequence of Paenibacillus mucilaginosus KNP414.</title>
        <authorList>
            <person name="Wang J."/>
            <person name="Hu S."/>
            <person name="Hu X."/>
            <person name="Zhang B."/>
            <person name="Dong D."/>
            <person name="Zhang S."/>
            <person name="Zhao K."/>
            <person name="Wu D."/>
        </authorList>
    </citation>
    <scope>NUCLEOTIDE SEQUENCE [LARGE SCALE GENOMIC DNA]</scope>
    <source>
        <strain evidence="4">KNP414</strain>
    </source>
</reference>
<organism evidence="3 4">
    <name type="scientific">Paenibacillus mucilaginosus (strain KNP414)</name>
    <dbReference type="NCBI Taxonomy" id="1036673"/>
    <lineage>
        <taxon>Bacteria</taxon>
        <taxon>Bacillati</taxon>
        <taxon>Bacillota</taxon>
        <taxon>Bacilli</taxon>
        <taxon>Bacillales</taxon>
        <taxon>Paenibacillaceae</taxon>
        <taxon>Paenibacillus</taxon>
    </lineage>
</organism>
<dbReference type="GO" id="GO:0005975">
    <property type="term" value="P:carbohydrate metabolic process"/>
    <property type="evidence" value="ECO:0007669"/>
    <property type="project" value="InterPro"/>
</dbReference>
<dbReference type="InterPro" id="IPR049046">
    <property type="entry name" value="Beta-AFase-like_GH127_middle"/>
</dbReference>
<evidence type="ECO:0000313" key="4">
    <source>
        <dbReference type="Proteomes" id="UP000006620"/>
    </source>
</evidence>
<evidence type="ECO:0000313" key="3">
    <source>
        <dbReference type="EMBL" id="AEI40272.1"/>
    </source>
</evidence>
<dbReference type="Pfam" id="PF20736">
    <property type="entry name" value="Glyco_hydro127M"/>
    <property type="match status" value="1"/>
</dbReference>
<accession>F8FQ52</accession>
<dbReference type="InterPro" id="IPR008928">
    <property type="entry name" value="6-hairpin_glycosidase_sf"/>
</dbReference>
<reference evidence="3 4" key="2">
    <citation type="journal article" date="2013" name="Genome Announc.">
        <title>Genome Sequence of Growth-Improving Paenibacillus mucilaginosus Strain KNP414.</title>
        <authorList>
            <person name="Lu J.J."/>
            <person name="Wang J.F."/>
            <person name="Hu X.F."/>
        </authorList>
    </citation>
    <scope>NUCLEOTIDE SEQUENCE [LARGE SCALE GENOMIC DNA]</scope>
    <source>
        <strain evidence="3 4">KNP414</strain>
    </source>
</reference>
<dbReference type="RefSeq" id="WP_013915434.1">
    <property type="nucleotide sequence ID" value="NC_015690.1"/>
</dbReference>
<dbReference type="Proteomes" id="UP000006620">
    <property type="component" value="Chromosome"/>
</dbReference>
<dbReference type="KEGG" id="pms:KNP414_01710"/>
<evidence type="ECO:0000259" key="1">
    <source>
        <dbReference type="Pfam" id="PF07944"/>
    </source>
</evidence>
<dbReference type="PANTHER" id="PTHR31151">
    <property type="entry name" value="PROLINE-TRNA LIGASE (DUF1680)"/>
    <property type="match status" value="1"/>
</dbReference>
<dbReference type="InterPro" id="IPR012878">
    <property type="entry name" value="Beta-AFase-like_GH127_cat"/>
</dbReference>
<dbReference type="PATRIC" id="fig|1036673.3.peg.1517"/>
<gene>
    <name evidence="3" type="ordered locus">KNP414_01710</name>
</gene>
<feature type="domain" description="Non-reducing end beta-L-arabinofuranosidase-like GH127 middle" evidence="2">
    <location>
        <begin position="467"/>
        <end position="532"/>
    </location>
</feature>
<evidence type="ECO:0008006" key="5">
    <source>
        <dbReference type="Google" id="ProtNLM"/>
    </source>
</evidence>
<name>F8FQ52_PAEMK</name>
<evidence type="ECO:0000259" key="2">
    <source>
        <dbReference type="Pfam" id="PF20736"/>
    </source>
</evidence>
<proteinExistence type="predicted"/>
<dbReference type="PANTHER" id="PTHR31151:SF0">
    <property type="entry name" value="PROLINE-TRNA LIGASE (DUF1680)"/>
    <property type="match status" value="1"/>
</dbReference>
<dbReference type="HOGENOM" id="CLU_008033_1_0_9"/>
<dbReference type="AlphaFoldDB" id="F8FQ52"/>
<dbReference type="SUPFAM" id="SSF48208">
    <property type="entry name" value="Six-hairpin glycosidases"/>
    <property type="match status" value="1"/>
</dbReference>
<dbReference type="EMBL" id="CP002869">
    <property type="protein sequence ID" value="AEI40272.1"/>
    <property type="molecule type" value="Genomic_DNA"/>
</dbReference>
<dbReference type="Pfam" id="PF07944">
    <property type="entry name" value="Beta-AFase-like_GH127_cat"/>
    <property type="match status" value="1"/>
</dbReference>